<sequence>MLQHLPLELVAQVADILGEASLGNLIPLAQTSRHTRLSVLPALYSSIAIYSRTQLERFASLLGQLPRGSPLDPATRIRSLRLGPRDTLASASETSHYFSSISFYSGGDDGSSDDSGAADGHDDTDDGDNDRVDRRWLLTARILERCSSLQDLVIWDGLLGEPAQASKAGSRRATGLWALHPEARLQTLALPFLWRGGASLPSPSLLPALSDLTQLDVVNSGLTTHDIRILSHYRRLRLFRWYYRPLGMTELELLLETLKRGWRQQQQRDATAAAGTPAHIPAIDDLDVYIVANSGMLAQIEGYLVSQTPGFVFVDPYLAVVSPDSRVPSPEPPRRTLPPQTWISTAVTWFHAHRLIFERVRWKRAIEAWEAEWQLDPEASDDEDRGRGGRGKASREDDGGGDGGGDVDDAVAVAADDDGLPFGRGHAVRRDARQDEIEQGLETLLLSQLADL</sequence>
<evidence type="ECO:0000313" key="3">
    <source>
        <dbReference type="Proteomes" id="UP000053664"/>
    </source>
</evidence>
<dbReference type="EMBL" id="KE361634">
    <property type="protein sequence ID" value="EPQ28555.1"/>
    <property type="molecule type" value="Genomic_DNA"/>
</dbReference>
<gene>
    <name evidence="2" type="ORF">PFL1_03859</name>
</gene>
<feature type="compositionally biased region" description="Acidic residues" evidence="1">
    <location>
        <begin position="405"/>
        <end position="419"/>
    </location>
</feature>
<dbReference type="HOGENOM" id="CLU_605701_0_0_1"/>
<protein>
    <submittedName>
        <fullName evidence="2">Uncharacterized protein</fullName>
    </submittedName>
</protein>
<feature type="region of interest" description="Disordered" evidence="1">
    <location>
        <begin position="109"/>
        <end position="130"/>
    </location>
</feature>
<name>A0A061H978_9BASI</name>
<dbReference type="KEGG" id="pfp:PFL1_03859"/>
<reference evidence="2 3" key="1">
    <citation type="journal article" date="2013" name="Plant Cell">
        <title>The transition from a phytopathogenic smut ancestor to an anamorphic biocontrol agent deciphered by comparative whole-genome analysis.</title>
        <authorList>
            <person name="Lefebvre F."/>
            <person name="Joly D.L."/>
            <person name="Labbe C."/>
            <person name="Teichmann B."/>
            <person name="Linning R."/>
            <person name="Belzile F."/>
            <person name="Bakkeren G."/>
            <person name="Belanger R.R."/>
        </authorList>
    </citation>
    <scope>NUCLEOTIDE SEQUENCE [LARGE SCALE GENOMIC DNA]</scope>
    <source>
        <strain evidence="2 3">PF-1</strain>
    </source>
</reference>
<proteinExistence type="predicted"/>
<dbReference type="Proteomes" id="UP000053664">
    <property type="component" value="Unassembled WGS sequence"/>
</dbReference>
<evidence type="ECO:0000256" key="1">
    <source>
        <dbReference type="SAM" id="MobiDB-lite"/>
    </source>
</evidence>
<evidence type="ECO:0000313" key="2">
    <source>
        <dbReference type="EMBL" id="EPQ28555.1"/>
    </source>
</evidence>
<organism evidence="2 3">
    <name type="scientific">Pseudozyma flocculosa PF-1</name>
    <dbReference type="NCBI Taxonomy" id="1277687"/>
    <lineage>
        <taxon>Eukaryota</taxon>
        <taxon>Fungi</taxon>
        <taxon>Dikarya</taxon>
        <taxon>Basidiomycota</taxon>
        <taxon>Ustilaginomycotina</taxon>
        <taxon>Ustilaginomycetes</taxon>
        <taxon>Ustilaginales</taxon>
        <taxon>Ustilaginaceae</taxon>
        <taxon>Pseudozyma</taxon>
    </lineage>
</organism>
<dbReference type="RefSeq" id="XP_007879573.1">
    <property type="nucleotide sequence ID" value="XM_007881382.1"/>
</dbReference>
<dbReference type="AlphaFoldDB" id="A0A061H978"/>
<accession>A0A061H978</accession>
<dbReference type="GeneID" id="19317966"/>
<feature type="region of interest" description="Disordered" evidence="1">
    <location>
        <begin position="377"/>
        <end position="431"/>
    </location>
</feature>